<dbReference type="InterPro" id="IPR005119">
    <property type="entry name" value="LysR_subst-bd"/>
</dbReference>
<dbReference type="Pfam" id="PF03466">
    <property type="entry name" value="LysR_substrate"/>
    <property type="match status" value="1"/>
</dbReference>
<evidence type="ECO:0000313" key="7">
    <source>
        <dbReference type="EMBL" id="EOD53235.1"/>
    </source>
</evidence>
<feature type="domain" description="HTH lysR-type" evidence="6">
    <location>
        <begin position="45"/>
        <end position="103"/>
    </location>
</feature>
<dbReference type="InterPro" id="IPR000847">
    <property type="entry name" value="LysR_HTH_N"/>
</dbReference>
<keyword evidence="3" id="KW-0238">DNA-binding</keyword>
<evidence type="ECO:0000256" key="4">
    <source>
        <dbReference type="ARBA" id="ARBA00023163"/>
    </source>
</evidence>
<dbReference type="PRINTS" id="PR00039">
    <property type="entry name" value="HTHLYSR"/>
</dbReference>
<dbReference type="GO" id="GO:0019344">
    <property type="term" value="P:cysteine biosynthetic process"/>
    <property type="evidence" value="ECO:0007669"/>
    <property type="project" value="TreeGrafter"/>
</dbReference>
<comment type="similarity">
    <text evidence="1">Belongs to the LysR transcriptional regulatory family.</text>
</comment>
<evidence type="ECO:0000313" key="8">
    <source>
        <dbReference type="Proteomes" id="UP000013526"/>
    </source>
</evidence>
<dbReference type="CDD" id="cd00090">
    <property type="entry name" value="HTH_ARSR"/>
    <property type="match status" value="1"/>
</dbReference>
<accession>R1GNF9</accession>
<proteinExistence type="inferred from homology"/>
<name>R1GNF9_9GAMM</name>
<dbReference type="PATRIC" id="fig|1268236.3.peg.4000"/>
<dbReference type="Gene3D" id="1.10.10.10">
    <property type="entry name" value="Winged helix-like DNA-binding domain superfamily/Winged helix DNA-binding domain"/>
    <property type="match status" value="1"/>
</dbReference>
<evidence type="ECO:0000256" key="3">
    <source>
        <dbReference type="ARBA" id="ARBA00023125"/>
    </source>
</evidence>
<dbReference type="PROSITE" id="PS50931">
    <property type="entry name" value="HTH_LYSR"/>
    <property type="match status" value="1"/>
</dbReference>
<gene>
    <name evidence="7" type="ORF">G113_20752</name>
</gene>
<sequence>ATLTTRYKADAAQGDANREMETDMPTGMAGLYQMGATLGMQEARVNFQQLRIIREAARRDYNLTEVANALFTSQSGVSRHIRELEEELGIALFVRYGKRLLGMTEPGKELLVLAERILNDASNIRKLASAFANRESGRLLVATTHTQARYALPRVVKAFRERFPEVQLELRQGGPEEIVRLLQTGEVDIGISSEQLDRSEGVVAFPYYRWHHNIVVPRGHPLAGEEPLSLAALAQWPIITYQAGLTGRIRVDEAFAAAGISPQILLTAQDSDVIKTYVELEMGVGILADMAFDPQRDLGLHQLDGSRLFAPHTAWIGLKQGQFQHNFAWQFIQLCNPELALADIQARALHGEPLIDYQI</sequence>
<dbReference type="InterPro" id="IPR036388">
    <property type="entry name" value="WH-like_DNA-bd_sf"/>
</dbReference>
<keyword evidence="8" id="KW-1185">Reference proteome</keyword>
<dbReference type="SUPFAM" id="SSF53850">
    <property type="entry name" value="Periplasmic binding protein-like II"/>
    <property type="match status" value="1"/>
</dbReference>
<dbReference type="SUPFAM" id="SSF46785">
    <property type="entry name" value="Winged helix' DNA-binding domain"/>
    <property type="match status" value="1"/>
</dbReference>
<dbReference type="PANTHER" id="PTHR30126">
    <property type="entry name" value="HTH-TYPE TRANSCRIPTIONAL REGULATOR"/>
    <property type="match status" value="1"/>
</dbReference>
<protein>
    <submittedName>
        <fullName evidence="7">Transcriptional regulator CysB-like protein</fullName>
    </submittedName>
</protein>
<dbReference type="CDD" id="cd08413">
    <property type="entry name" value="PBP2_CysB_like"/>
    <property type="match status" value="1"/>
</dbReference>
<evidence type="ECO:0000256" key="2">
    <source>
        <dbReference type="ARBA" id="ARBA00023015"/>
    </source>
</evidence>
<dbReference type="EMBL" id="AQGQ01000282">
    <property type="protein sequence ID" value="EOD53235.1"/>
    <property type="molecule type" value="Genomic_DNA"/>
</dbReference>
<evidence type="ECO:0000259" key="6">
    <source>
        <dbReference type="PROSITE" id="PS50931"/>
    </source>
</evidence>
<dbReference type="PANTHER" id="PTHR30126:SF6">
    <property type="entry name" value="HTH-TYPE TRANSCRIPTIONAL REGULATOR CYSB-RELATED"/>
    <property type="match status" value="1"/>
</dbReference>
<dbReference type="GO" id="GO:0000976">
    <property type="term" value="F:transcription cis-regulatory region binding"/>
    <property type="evidence" value="ECO:0007669"/>
    <property type="project" value="TreeGrafter"/>
</dbReference>
<dbReference type="InterPro" id="IPR037423">
    <property type="entry name" value="CysB_PBP2"/>
</dbReference>
<dbReference type="AlphaFoldDB" id="R1GNF9"/>
<dbReference type="Pfam" id="PF00126">
    <property type="entry name" value="HTH_1"/>
    <property type="match status" value="1"/>
</dbReference>
<dbReference type="GO" id="GO:0003700">
    <property type="term" value="F:DNA-binding transcription factor activity"/>
    <property type="evidence" value="ECO:0007669"/>
    <property type="project" value="InterPro"/>
</dbReference>
<reference evidence="7 8" key="1">
    <citation type="journal article" date="2013" name="Genome Announc.">
        <title>Draft Genome Sequence of Aeromonas molluscorum Strain 848TT, Isolated from Bivalve Molluscs.</title>
        <authorList>
            <person name="Spataro N."/>
            <person name="Farfan M."/>
            <person name="Albarral V."/>
            <person name="Sanglas A."/>
            <person name="Loren J.G."/>
            <person name="Fuste M.C."/>
            <person name="Bosch E."/>
        </authorList>
    </citation>
    <scope>NUCLEOTIDE SEQUENCE [LARGE SCALE GENOMIC DNA]</scope>
    <source>
        <strain evidence="7 8">848</strain>
    </source>
</reference>
<feature type="region of interest" description="Disordered" evidence="5">
    <location>
        <begin position="1"/>
        <end position="22"/>
    </location>
</feature>
<dbReference type="Proteomes" id="UP000013526">
    <property type="component" value="Unassembled WGS sequence"/>
</dbReference>
<feature type="non-terminal residue" evidence="7">
    <location>
        <position position="1"/>
    </location>
</feature>
<dbReference type="InterPro" id="IPR011991">
    <property type="entry name" value="ArsR-like_HTH"/>
</dbReference>
<dbReference type="InterPro" id="IPR036390">
    <property type="entry name" value="WH_DNA-bd_sf"/>
</dbReference>
<organism evidence="7 8">
    <name type="scientific">Aeromonas molluscorum 848</name>
    <dbReference type="NCBI Taxonomy" id="1268236"/>
    <lineage>
        <taxon>Bacteria</taxon>
        <taxon>Pseudomonadati</taxon>
        <taxon>Pseudomonadota</taxon>
        <taxon>Gammaproteobacteria</taxon>
        <taxon>Aeromonadales</taxon>
        <taxon>Aeromonadaceae</taxon>
        <taxon>Aeromonas</taxon>
    </lineage>
</organism>
<evidence type="ECO:0000256" key="1">
    <source>
        <dbReference type="ARBA" id="ARBA00009437"/>
    </source>
</evidence>
<evidence type="ECO:0000256" key="5">
    <source>
        <dbReference type="SAM" id="MobiDB-lite"/>
    </source>
</evidence>
<comment type="caution">
    <text evidence="7">The sequence shown here is derived from an EMBL/GenBank/DDBJ whole genome shotgun (WGS) entry which is preliminary data.</text>
</comment>
<keyword evidence="4" id="KW-0804">Transcription</keyword>
<dbReference type="NCBIfam" id="NF009324">
    <property type="entry name" value="PRK12679.1"/>
    <property type="match status" value="1"/>
</dbReference>
<dbReference type="Gene3D" id="3.40.190.10">
    <property type="entry name" value="Periplasmic binding protein-like II"/>
    <property type="match status" value="2"/>
</dbReference>
<keyword evidence="2" id="KW-0805">Transcription regulation</keyword>